<evidence type="ECO:0000259" key="2">
    <source>
        <dbReference type="Pfam" id="PF12819"/>
    </source>
</evidence>
<gene>
    <name evidence="3" type="ORF">KP509_18G024800</name>
</gene>
<dbReference type="PANTHER" id="PTHR45631">
    <property type="entry name" value="OS07G0107800 PROTEIN-RELATED"/>
    <property type="match status" value="1"/>
</dbReference>
<comment type="caution">
    <text evidence="3">The sequence shown here is derived from an EMBL/GenBank/DDBJ whole genome shotgun (WGS) entry which is preliminary data.</text>
</comment>
<name>A0A8T2SN67_CERRI</name>
<dbReference type="InterPro" id="IPR024788">
    <property type="entry name" value="Malectin-like_Carb-bd_dom"/>
</dbReference>
<dbReference type="Proteomes" id="UP000825935">
    <property type="component" value="Chromosome 18"/>
</dbReference>
<comment type="subcellular location">
    <subcellularLocation>
        <location evidence="1">Membrane</location>
        <topology evidence="1">Single-pass membrane protein</topology>
    </subcellularLocation>
</comment>
<keyword evidence="4" id="KW-1185">Reference proteome</keyword>
<evidence type="ECO:0000256" key="1">
    <source>
        <dbReference type="ARBA" id="ARBA00004167"/>
    </source>
</evidence>
<reference evidence="3" key="1">
    <citation type="submission" date="2021-08" db="EMBL/GenBank/DDBJ databases">
        <title>WGS assembly of Ceratopteris richardii.</title>
        <authorList>
            <person name="Marchant D.B."/>
            <person name="Chen G."/>
            <person name="Jenkins J."/>
            <person name="Shu S."/>
            <person name="Leebens-Mack J."/>
            <person name="Grimwood J."/>
            <person name="Schmutz J."/>
            <person name="Soltis P."/>
            <person name="Soltis D."/>
            <person name="Chen Z.-H."/>
        </authorList>
    </citation>
    <scope>NUCLEOTIDE SEQUENCE</scope>
    <source>
        <strain evidence="3">Whitten #5841</strain>
        <tissue evidence="3">Leaf</tissue>
    </source>
</reference>
<evidence type="ECO:0000313" key="3">
    <source>
        <dbReference type="EMBL" id="KAH7365391.1"/>
    </source>
</evidence>
<dbReference type="Pfam" id="PF12819">
    <property type="entry name" value="Malectin_like"/>
    <property type="match status" value="1"/>
</dbReference>
<proteinExistence type="predicted"/>
<feature type="domain" description="Malectin-like" evidence="2">
    <location>
        <begin position="58"/>
        <end position="396"/>
    </location>
</feature>
<sequence>MIRGLVVMMIRGFPLREFSKGRIMNMRKCALNSIRSKTTRLSDRFGIPILPTQRFTSIDCGSSYRSTYTDYEGIEWVSDSNLTSEGTSIRLSDNVLNQVLVTMRVFNGSQNKYCYSITNSMNSYIVPKAFFLVRASIKAGANPPFTPRNNDGMFRLKMIVDADEWQDVEIPYQDTRWWTYDMYTRAQRNSIDVCFARDGPDGDAPFVSGLELRPLPDTLSTTLLMNGTGRIFICMGHSSYGVLSSENLTYPDDTLDRYWISYNASMSNVITTEETINTLNNVDQPPQKILQSSYTGTSFTSTWTGLEVDSKHYVQFYFAEIDPLVTASGMRVFNISANGMDLTSTPIDVFSEVGANTAYSYQAVVDPDTTGSIRFSFNPVGNSTFSPFLAAAELFNTRISNALTPSAIGQ</sequence>
<dbReference type="GO" id="GO:0016020">
    <property type="term" value="C:membrane"/>
    <property type="evidence" value="ECO:0007669"/>
    <property type="project" value="UniProtKB-SubCell"/>
</dbReference>
<dbReference type="AlphaFoldDB" id="A0A8T2SN67"/>
<organism evidence="3 4">
    <name type="scientific">Ceratopteris richardii</name>
    <name type="common">Triangle waterfern</name>
    <dbReference type="NCBI Taxonomy" id="49495"/>
    <lineage>
        <taxon>Eukaryota</taxon>
        <taxon>Viridiplantae</taxon>
        <taxon>Streptophyta</taxon>
        <taxon>Embryophyta</taxon>
        <taxon>Tracheophyta</taxon>
        <taxon>Polypodiopsida</taxon>
        <taxon>Polypodiidae</taxon>
        <taxon>Polypodiales</taxon>
        <taxon>Pteridineae</taxon>
        <taxon>Pteridaceae</taxon>
        <taxon>Parkerioideae</taxon>
        <taxon>Ceratopteris</taxon>
    </lineage>
</organism>
<dbReference type="EMBL" id="CM035423">
    <property type="protein sequence ID" value="KAH7365391.1"/>
    <property type="molecule type" value="Genomic_DNA"/>
</dbReference>
<dbReference type="OMA" id="MGDINDL"/>
<evidence type="ECO:0000313" key="4">
    <source>
        <dbReference type="Proteomes" id="UP000825935"/>
    </source>
</evidence>
<accession>A0A8T2SN67</accession>
<dbReference type="Gene3D" id="2.60.120.430">
    <property type="entry name" value="Galactose-binding lectin"/>
    <property type="match status" value="1"/>
</dbReference>
<protein>
    <recommendedName>
        <fullName evidence="2">Malectin-like domain-containing protein</fullName>
    </recommendedName>
</protein>